<keyword evidence="7 12" id="KW-0560">Oxidoreductase</keyword>
<dbReference type="InterPro" id="IPR036396">
    <property type="entry name" value="Cyt_P450_sf"/>
</dbReference>
<keyword evidence="3 11" id="KW-0349">Heme</keyword>
<name>A0AAV1D2N8_OLDCO</name>
<evidence type="ECO:0000313" key="14">
    <source>
        <dbReference type="EMBL" id="CAI9101631.1"/>
    </source>
</evidence>
<dbReference type="GO" id="GO:0020037">
    <property type="term" value="F:heme binding"/>
    <property type="evidence" value="ECO:0007669"/>
    <property type="project" value="InterPro"/>
</dbReference>
<evidence type="ECO:0000256" key="11">
    <source>
        <dbReference type="PIRSR" id="PIRSR602401-1"/>
    </source>
</evidence>
<dbReference type="PROSITE" id="PS00086">
    <property type="entry name" value="CYTOCHROME_P450"/>
    <property type="match status" value="1"/>
</dbReference>
<feature type="transmembrane region" description="Helical" evidence="13">
    <location>
        <begin position="6"/>
        <end position="24"/>
    </location>
</feature>
<keyword evidence="4 13" id="KW-0812">Transmembrane</keyword>
<feature type="binding site" description="axial binding residue" evidence="11">
    <location>
        <position position="443"/>
    </location>
    <ligand>
        <name>heme</name>
        <dbReference type="ChEBI" id="CHEBI:30413"/>
    </ligand>
    <ligandPart>
        <name>Fe</name>
        <dbReference type="ChEBI" id="CHEBI:18248"/>
    </ligandPart>
</feature>
<dbReference type="InterPro" id="IPR017972">
    <property type="entry name" value="Cyt_P450_CS"/>
</dbReference>
<keyword evidence="10 13" id="KW-0472">Membrane</keyword>
<evidence type="ECO:0000256" key="1">
    <source>
        <dbReference type="ARBA" id="ARBA00004370"/>
    </source>
</evidence>
<dbReference type="Pfam" id="PF00067">
    <property type="entry name" value="p450"/>
    <property type="match status" value="1"/>
</dbReference>
<dbReference type="GO" id="GO:0004497">
    <property type="term" value="F:monooxygenase activity"/>
    <property type="evidence" value="ECO:0007669"/>
    <property type="project" value="UniProtKB-KW"/>
</dbReference>
<evidence type="ECO:0000256" key="8">
    <source>
        <dbReference type="ARBA" id="ARBA00023004"/>
    </source>
</evidence>
<dbReference type="EMBL" id="OX459121">
    <property type="protein sequence ID" value="CAI9101631.1"/>
    <property type="molecule type" value="Genomic_DNA"/>
</dbReference>
<evidence type="ECO:0000313" key="15">
    <source>
        <dbReference type="Proteomes" id="UP001161247"/>
    </source>
</evidence>
<evidence type="ECO:0000256" key="2">
    <source>
        <dbReference type="ARBA" id="ARBA00010617"/>
    </source>
</evidence>
<dbReference type="CDD" id="cd11073">
    <property type="entry name" value="CYP76-like"/>
    <property type="match status" value="1"/>
</dbReference>
<dbReference type="GO" id="GO:0016705">
    <property type="term" value="F:oxidoreductase activity, acting on paired donors, with incorporation or reduction of molecular oxygen"/>
    <property type="evidence" value="ECO:0007669"/>
    <property type="project" value="InterPro"/>
</dbReference>
<dbReference type="Gene3D" id="1.10.630.10">
    <property type="entry name" value="Cytochrome P450"/>
    <property type="match status" value="1"/>
</dbReference>
<evidence type="ECO:0000256" key="6">
    <source>
        <dbReference type="ARBA" id="ARBA00022989"/>
    </source>
</evidence>
<dbReference type="InterPro" id="IPR002401">
    <property type="entry name" value="Cyt_P450_E_grp-I"/>
</dbReference>
<keyword evidence="15" id="KW-1185">Reference proteome</keyword>
<evidence type="ECO:0000256" key="7">
    <source>
        <dbReference type="ARBA" id="ARBA00023002"/>
    </source>
</evidence>
<dbReference type="PRINTS" id="PR00385">
    <property type="entry name" value="P450"/>
</dbReference>
<evidence type="ECO:0000256" key="9">
    <source>
        <dbReference type="ARBA" id="ARBA00023033"/>
    </source>
</evidence>
<evidence type="ECO:0000256" key="12">
    <source>
        <dbReference type="RuleBase" id="RU000461"/>
    </source>
</evidence>
<dbReference type="PRINTS" id="PR00463">
    <property type="entry name" value="EP450I"/>
</dbReference>
<keyword evidence="5 11" id="KW-0479">Metal-binding</keyword>
<reference evidence="14" key="1">
    <citation type="submission" date="2023-03" db="EMBL/GenBank/DDBJ databases">
        <authorList>
            <person name="Julca I."/>
        </authorList>
    </citation>
    <scope>NUCLEOTIDE SEQUENCE</scope>
</reference>
<keyword evidence="6 13" id="KW-1133">Transmembrane helix</keyword>
<dbReference type="FunFam" id="1.10.630.10:FF:000007">
    <property type="entry name" value="Cytochrome P450 76C4"/>
    <property type="match status" value="1"/>
</dbReference>
<dbReference type="InterPro" id="IPR001128">
    <property type="entry name" value="Cyt_P450"/>
</dbReference>
<dbReference type="Proteomes" id="UP001161247">
    <property type="component" value="Chromosome 4"/>
</dbReference>
<keyword evidence="8 11" id="KW-0408">Iron</keyword>
<accession>A0AAV1D2N8</accession>
<evidence type="ECO:0000256" key="5">
    <source>
        <dbReference type="ARBA" id="ARBA00022723"/>
    </source>
</evidence>
<protein>
    <submittedName>
        <fullName evidence="14">OLC1v1038999C1</fullName>
    </submittedName>
</protein>
<evidence type="ECO:0000256" key="10">
    <source>
        <dbReference type="ARBA" id="ARBA00023136"/>
    </source>
</evidence>
<organism evidence="14 15">
    <name type="scientific">Oldenlandia corymbosa var. corymbosa</name>
    <dbReference type="NCBI Taxonomy" id="529605"/>
    <lineage>
        <taxon>Eukaryota</taxon>
        <taxon>Viridiplantae</taxon>
        <taxon>Streptophyta</taxon>
        <taxon>Embryophyta</taxon>
        <taxon>Tracheophyta</taxon>
        <taxon>Spermatophyta</taxon>
        <taxon>Magnoliopsida</taxon>
        <taxon>eudicotyledons</taxon>
        <taxon>Gunneridae</taxon>
        <taxon>Pentapetalae</taxon>
        <taxon>asterids</taxon>
        <taxon>lamiids</taxon>
        <taxon>Gentianales</taxon>
        <taxon>Rubiaceae</taxon>
        <taxon>Rubioideae</taxon>
        <taxon>Spermacoceae</taxon>
        <taxon>Hedyotis-Oldenlandia complex</taxon>
        <taxon>Oldenlandia</taxon>
    </lineage>
</organism>
<evidence type="ECO:0000256" key="4">
    <source>
        <dbReference type="ARBA" id="ARBA00022692"/>
    </source>
</evidence>
<evidence type="ECO:0000256" key="13">
    <source>
        <dbReference type="SAM" id="Phobius"/>
    </source>
</evidence>
<sequence>MNIITILYSAALYFLIWLCIYVLTSKLRSRKSAKLPPGPFQFPIIGNLHQISKKPHQSFAKLSKTYGPLMSVRLGRKHTIIVSSAEVAREVLQKNDSICSTRSVPNAAETLDHNKFSMAWLPPSTQWRNMRKMCREQVFSTQRLDSSQSLRQEKLKELRDYVNSCSNSWKSVEIGEAAFITSLNLMSRTLFSVDFANYDSDSTQELRDAVWGVMKNVGAPNLSDYFPVLRLIDPQGIMRSARTSFQNLFDIFDRLINERKLVVGGSSEMKKNDLLEALLDENIKNESEFSIDVLKHLLLDLFVAGIDTTSSTVEWAMAELLRSPKWMEKVRKELKQVIGEEGVVQESDISRLPDLQAVVKETFRLHPAAPFLVPHKATEDVEINGYTVPKNTEILVNAYAVGRDERTWSEPEMFKPERFLDSEIDVKGKHFELIPFGGGRRICPGLPLAYRMVHLMLASLIHNIDWKLEGEIRPQDLDMDEMFGLTIQKALPLKAIPLKL</sequence>
<dbReference type="SUPFAM" id="SSF48264">
    <property type="entry name" value="Cytochrome P450"/>
    <property type="match status" value="1"/>
</dbReference>
<gene>
    <name evidence="14" type="ORF">OLC1_LOCUS11182</name>
</gene>
<comment type="subcellular location">
    <subcellularLocation>
        <location evidence="1">Membrane</location>
    </subcellularLocation>
</comment>
<comment type="similarity">
    <text evidence="2 12">Belongs to the cytochrome P450 family.</text>
</comment>
<comment type="cofactor">
    <cofactor evidence="11">
        <name>heme</name>
        <dbReference type="ChEBI" id="CHEBI:30413"/>
    </cofactor>
</comment>
<proteinExistence type="inferred from homology"/>
<evidence type="ECO:0000256" key="3">
    <source>
        <dbReference type="ARBA" id="ARBA00022617"/>
    </source>
</evidence>
<dbReference type="PANTHER" id="PTHR47950">
    <property type="entry name" value="CYTOCHROME P450, FAMILY 76, SUBFAMILY C, POLYPEPTIDE 5-RELATED"/>
    <property type="match status" value="1"/>
</dbReference>
<dbReference type="GO" id="GO:0005506">
    <property type="term" value="F:iron ion binding"/>
    <property type="evidence" value="ECO:0007669"/>
    <property type="project" value="InterPro"/>
</dbReference>
<dbReference type="AlphaFoldDB" id="A0AAV1D2N8"/>
<dbReference type="PANTHER" id="PTHR47950:SF4">
    <property type="entry name" value="GERANIOL 8-HYDROXYLASE-LIKE"/>
    <property type="match status" value="1"/>
</dbReference>
<dbReference type="GO" id="GO:0016020">
    <property type="term" value="C:membrane"/>
    <property type="evidence" value="ECO:0007669"/>
    <property type="project" value="UniProtKB-SubCell"/>
</dbReference>
<keyword evidence="9 12" id="KW-0503">Monooxygenase</keyword>